<dbReference type="Proteomes" id="UP000800036">
    <property type="component" value="Unassembled WGS sequence"/>
</dbReference>
<dbReference type="OrthoDB" id="434648at2759"/>
<dbReference type="PANTHER" id="PTHR43585">
    <property type="entry name" value="FUMIPYRROLE BIOSYNTHESIS PROTEIN C"/>
    <property type="match status" value="1"/>
</dbReference>
<evidence type="ECO:0000256" key="5">
    <source>
        <dbReference type="SAM" id="MobiDB-lite"/>
    </source>
</evidence>
<feature type="domain" description="ATP-grasp" evidence="6">
    <location>
        <begin position="335"/>
        <end position="576"/>
    </location>
</feature>
<keyword evidence="3 4" id="KW-0067">ATP-binding</keyword>
<dbReference type="Gene3D" id="3.30.470.20">
    <property type="entry name" value="ATP-grasp fold, B domain"/>
    <property type="match status" value="1"/>
</dbReference>
<gene>
    <name evidence="7" type="ORF">BU23DRAFT_562205</name>
</gene>
<dbReference type="InterPro" id="IPR041472">
    <property type="entry name" value="BL00235/CARNS1_N"/>
</dbReference>
<evidence type="ECO:0000313" key="8">
    <source>
        <dbReference type="Proteomes" id="UP000800036"/>
    </source>
</evidence>
<sequence>MHSPPRVAKLSARYPSPDGRASTTYSVSWRINPAPKSFVAQSVDIVIEPPTDATPPHDVIPDFKWPENLRSGLGVGYTVLDIRTFLDQALQANNKIRTPVALKLFITTVTGYVAQSNIIQTRFHACPSIELVAGFLQPGERIEAFTAVQDESAASLQQLYQILSQAIGAVHAVNPNVVSPWKVLDDCEIEFRNRLGLQFLLPDPVPRKRVGLVQSLNERTGFVQSKYYRMSLELLPHLNIDLVVFDEPGTCMEDPNGPYAHLRESFHPVDLTPDDGFSERLYLATKDKRLDSLTTRYDGVLEEVATVAQALHLPTAPPSAMKIATNKYLTRVTCAQLAEKGSLQNSCNQVIHVKSRQELEQRLKDPVKPLQIPYPVVVKPTRGRGSWGVAKAVDEPELIATVEWAAGSITGFVDSQVMIEPYCDGPEIDINLAMWDGEVVFFDMSDNAPCAGDFDEVSGSGRKDFQEGLFMFPSQLPASEQTMVLNYIRECILIMGFRSGIFHCEARVQNSSTHYVPDSATGIIDLETKSESDLTGGKPDVFLIEINPRIPGYVGMCAAGWTYGVDLWALHVLQCVGDEVRFRALSKTFENGPQHDSAVLLIMPEKSGVLRSGDPHPRLQVENPGLARAVPLCLNYFREGEHVTSPEGTGTSLETCFTSVMVVESKEGRKGLMRTVEEVRREYTPLIE</sequence>
<evidence type="ECO:0000256" key="1">
    <source>
        <dbReference type="ARBA" id="ARBA00022598"/>
    </source>
</evidence>
<feature type="region of interest" description="Disordered" evidence="5">
    <location>
        <begin position="1"/>
        <end position="21"/>
    </location>
</feature>
<keyword evidence="8" id="KW-1185">Reference proteome</keyword>
<proteinExistence type="predicted"/>
<evidence type="ECO:0000256" key="3">
    <source>
        <dbReference type="ARBA" id="ARBA00022840"/>
    </source>
</evidence>
<keyword evidence="2 4" id="KW-0547">Nucleotide-binding</keyword>
<name>A0A6A5UJY1_9PLEO</name>
<protein>
    <submittedName>
        <fullName evidence="7">Glutathione synthetase ATP-binding domain-like protein</fullName>
    </submittedName>
</protein>
<evidence type="ECO:0000313" key="7">
    <source>
        <dbReference type="EMBL" id="KAF1964092.1"/>
    </source>
</evidence>
<organism evidence="7 8">
    <name type="scientific">Bimuria novae-zelandiae CBS 107.79</name>
    <dbReference type="NCBI Taxonomy" id="1447943"/>
    <lineage>
        <taxon>Eukaryota</taxon>
        <taxon>Fungi</taxon>
        <taxon>Dikarya</taxon>
        <taxon>Ascomycota</taxon>
        <taxon>Pezizomycotina</taxon>
        <taxon>Dothideomycetes</taxon>
        <taxon>Pleosporomycetidae</taxon>
        <taxon>Pleosporales</taxon>
        <taxon>Massarineae</taxon>
        <taxon>Didymosphaeriaceae</taxon>
        <taxon>Bimuria</taxon>
    </lineage>
</organism>
<dbReference type="GO" id="GO:0016874">
    <property type="term" value="F:ligase activity"/>
    <property type="evidence" value="ECO:0007669"/>
    <property type="project" value="UniProtKB-KW"/>
</dbReference>
<dbReference type="InterPro" id="IPR052032">
    <property type="entry name" value="ATP-dep_AA_Ligase"/>
</dbReference>
<evidence type="ECO:0000256" key="4">
    <source>
        <dbReference type="PROSITE-ProRule" id="PRU00409"/>
    </source>
</evidence>
<reference evidence="7" key="1">
    <citation type="journal article" date="2020" name="Stud. Mycol.">
        <title>101 Dothideomycetes genomes: a test case for predicting lifestyles and emergence of pathogens.</title>
        <authorList>
            <person name="Haridas S."/>
            <person name="Albert R."/>
            <person name="Binder M."/>
            <person name="Bloem J."/>
            <person name="Labutti K."/>
            <person name="Salamov A."/>
            <person name="Andreopoulos B."/>
            <person name="Baker S."/>
            <person name="Barry K."/>
            <person name="Bills G."/>
            <person name="Bluhm B."/>
            <person name="Cannon C."/>
            <person name="Castanera R."/>
            <person name="Culley D."/>
            <person name="Daum C."/>
            <person name="Ezra D."/>
            <person name="Gonzalez J."/>
            <person name="Henrissat B."/>
            <person name="Kuo A."/>
            <person name="Liang C."/>
            <person name="Lipzen A."/>
            <person name="Lutzoni F."/>
            <person name="Magnuson J."/>
            <person name="Mondo S."/>
            <person name="Nolan M."/>
            <person name="Ohm R."/>
            <person name="Pangilinan J."/>
            <person name="Park H.-J."/>
            <person name="Ramirez L."/>
            <person name="Alfaro M."/>
            <person name="Sun H."/>
            <person name="Tritt A."/>
            <person name="Yoshinaga Y."/>
            <person name="Zwiers L.-H."/>
            <person name="Turgeon B."/>
            <person name="Goodwin S."/>
            <person name="Spatafora J."/>
            <person name="Crous P."/>
            <person name="Grigoriev I."/>
        </authorList>
    </citation>
    <scope>NUCLEOTIDE SEQUENCE</scope>
    <source>
        <strain evidence="7">CBS 107.79</strain>
    </source>
</reference>
<dbReference type="InterPro" id="IPR011761">
    <property type="entry name" value="ATP-grasp"/>
</dbReference>
<dbReference type="PANTHER" id="PTHR43585:SF2">
    <property type="entry name" value="ATP-GRASP ENZYME FSQD"/>
    <property type="match status" value="1"/>
</dbReference>
<dbReference type="SUPFAM" id="SSF56059">
    <property type="entry name" value="Glutathione synthetase ATP-binding domain-like"/>
    <property type="match status" value="1"/>
</dbReference>
<dbReference type="Pfam" id="PF18130">
    <property type="entry name" value="ATPgrasp_N"/>
    <property type="match status" value="1"/>
</dbReference>
<evidence type="ECO:0000259" key="6">
    <source>
        <dbReference type="PROSITE" id="PS50975"/>
    </source>
</evidence>
<dbReference type="GO" id="GO:0005524">
    <property type="term" value="F:ATP binding"/>
    <property type="evidence" value="ECO:0007669"/>
    <property type="project" value="UniProtKB-UniRule"/>
</dbReference>
<dbReference type="EMBL" id="ML976806">
    <property type="protein sequence ID" value="KAF1964092.1"/>
    <property type="molecule type" value="Genomic_DNA"/>
</dbReference>
<evidence type="ECO:0000256" key="2">
    <source>
        <dbReference type="ARBA" id="ARBA00022741"/>
    </source>
</evidence>
<keyword evidence="1" id="KW-0436">Ligase</keyword>
<dbReference type="Pfam" id="PF13535">
    <property type="entry name" value="ATP-grasp_4"/>
    <property type="match status" value="1"/>
</dbReference>
<dbReference type="AlphaFoldDB" id="A0A6A5UJY1"/>
<accession>A0A6A5UJY1</accession>
<dbReference type="PROSITE" id="PS50975">
    <property type="entry name" value="ATP_GRASP"/>
    <property type="match status" value="1"/>
</dbReference>
<dbReference type="GO" id="GO:0046872">
    <property type="term" value="F:metal ion binding"/>
    <property type="evidence" value="ECO:0007669"/>
    <property type="project" value="InterPro"/>
</dbReference>